<reference evidence="1 2" key="1">
    <citation type="submission" date="2023-05" db="EMBL/GenBank/DDBJ databases">
        <title>B98-5 Cell Line De Novo Hybrid Assembly: An Optical Mapping Approach.</title>
        <authorList>
            <person name="Kananen K."/>
            <person name="Auerbach J.A."/>
            <person name="Kautto E."/>
            <person name="Blachly J.S."/>
        </authorList>
    </citation>
    <scope>NUCLEOTIDE SEQUENCE [LARGE SCALE GENOMIC DNA]</scope>
    <source>
        <strain evidence="1">B95-8</strain>
        <tissue evidence="1">Cell line</tissue>
    </source>
</reference>
<comment type="caution">
    <text evidence="1">The sequence shown here is derived from an EMBL/GenBank/DDBJ whole genome shotgun (WGS) entry which is preliminary data.</text>
</comment>
<organism evidence="1 2">
    <name type="scientific">Saguinus oedipus</name>
    <name type="common">Cotton-top tamarin</name>
    <name type="synonym">Oedipomidas oedipus</name>
    <dbReference type="NCBI Taxonomy" id="9490"/>
    <lineage>
        <taxon>Eukaryota</taxon>
        <taxon>Metazoa</taxon>
        <taxon>Chordata</taxon>
        <taxon>Craniata</taxon>
        <taxon>Vertebrata</taxon>
        <taxon>Euteleostomi</taxon>
        <taxon>Mammalia</taxon>
        <taxon>Eutheria</taxon>
        <taxon>Euarchontoglires</taxon>
        <taxon>Primates</taxon>
        <taxon>Haplorrhini</taxon>
        <taxon>Platyrrhini</taxon>
        <taxon>Cebidae</taxon>
        <taxon>Callitrichinae</taxon>
        <taxon>Saguinus</taxon>
    </lineage>
</organism>
<accession>A0ABQ9UI37</accession>
<proteinExistence type="predicted"/>
<dbReference type="Proteomes" id="UP001266305">
    <property type="component" value="Unassembled WGS sequence"/>
</dbReference>
<evidence type="ECO:0000313" key="2">
    <source>
        <dbReference type="Proteomes" id="UP001266305"/>
    </source>
</evidence>
<gene>
    <name evidence="1" type="ORF">P7K49_025772</name>
</gene>
<protein>
    <submittedName>
        <fullName evidence="1">Uncharacterized protein</fullName>
    </submittedName>
</protein>
<keyword evidence="2" id="KW-1185">Reference proteome</keyword>
<sequence>MLVYVLNVCFTYTPCISGAKLHRAVNRTAGLPTPETVCKGVLNHKCRKVGKAILAIIYLTLPYRGLFLNLLSPFSLQLERSFKFMREAEDQLKAIPQFCFPDAKDWVPVQQFTRYELASPVPNPKD</sequence>
<evidence type="ECO:0000313" key="1">
    <source>
        <dbReference type="EMBL" id="KAK2096738.1"/>
    </source>
</evidence>
<name>A0ABQ9UI37_SAGOE</name>
<dbReference type="EMBL" id="JASSZA010000012">
    <property type="protein sequence ID" value="KAK2096738.1"/>
    <property type="molecule type" value="Genomic_DNA"/>
</dbReference>